<evidence type="ECO:0000256" key="1">
    <source>
        <dbReference type="ARBA" id="ARBA00022908"/>
    </source>
</evidence>
<keyword evidence="1" id="KW-0229">DNA integration</keyword>
<evidence type="ECO:0000256" key="4">
    <source>
        <dbReference type="PROSITE-ProRule" id="PRU10137"/>
    </source>
</evidence>
<evidence type="ECO:0000256" key="3">
    <source>
        <dbReference type="ARBA" id="ARBA00023172"/>
    </source>
</evidence>
<proteinExistence type="predicted"/>
<dbReference type="SMART" id="SM00857">
    <property type="entry name" value="Resolvase"/>
    <property type="match status" value="1"/>
</dbReference>
<dbReference type="PROSITE" id="PS00397">
    <property type="entry name" value="RECOMBINASES_1"/>
    <property type="match status" value="1"/>
</dbReference>
<evidence type="ECO:0000256" key="2">
    <source>
        <dbReference type="ARBA" id="ARBA00023125"/>
    </source>
</evidence>
<evidence type="ECO:0000313" key="7">
    <source>
        <dbReference type="Proteomes" id="UP000782117"/>
    </source>
</evidence>
<dbReference type="SUPFAM" id="SSF53041">
    <property type="entry name" value="Resolvase-like"/>
    <property type="match status" value="1"/>
</dbReference>
<keyword evidence="7" id="KW-1185">Reference proteome</keyword>
<dbReference type="Gene3D" id="3.40.50.1390">
    <property type="entry name" value="Resolvase, N-terminal catalytic domain"/>
    <property type="match status" value="1"/>
</dbReference>
<dbReference type="InterPro" id="IPR036162">
    <property type="entry name" value="Resolvase-like_N_sf"/>
</dbReference>
<dbReference type="Proteomes" id="UP000782117">
    <property type="component" value="Unassembled WGS sequence"/>
</dbReference>
<keyword evidence="3" id="KW-0233">DNA recombination</keyword>
<evidence type="ECO:0000313" key="6">
    <source>
        <dbReference type="EMBL" id="MBM6807007.1"/>
    </source>
</evidence>
<protein>
    <submittedName>
        <fullName evidence="6">Master DNA invertase Mpi family serine-type recombinase</fullName>
    </submittedName>
</protein>
<dbReference type="RefSeq" id="WP_204500905.1">
    <property type="nucleotide sequence ID" value="NZ_JACJKJ010000013.1"/>
</dbReference>
<dbReference type="CDD" id="cd03768">
    <property type="entry name" value="SR_ResInv"/>
    <property type="match status" value="1"/>
</dbReference>
<dbReference type="InterPro" id="IPR006119">
    <property type="entry name" value="Resolv_N"/>
</dbReference>
<dbReference type="PROSITE" id="PS51736">
    <property type="entry name" value="RECOMBINASES_3"/>
    <property type="match status" value="1"/>
</dbReference>
<dbReference type="EMBL" id="JACJKJ010000013">
    <property type="protein sequence ID" value="MBM6807007.1"/>
    <property type="molecule type" value="Genomic_DNA"/>
</dbReference>
<organism evidence="6 7">
    <name type="scientific">Bacteroides caecicola</name>
    <dbReference type="NCBI Taxonomy" id="1462569"/>
    <lineage>
        <taxon>Bacteria</taxon>
        <taxon>Pseudomonadati</taxon>
        <taxon>Bacteroidota</taxon>
        <taxon>Bacteroidia</taxon>
        <taxon>Bacteroidales</taxon>
        <taxon>Bacteroidaceae</taxon>
        <taxon>Bacteroides</taxon>
    </lineage>
</organism>
<gene>
    <name evidence="6" type="ORF">H6A24_10975</name>
</gene>
<accession>A0ABS2F9S9</accession>
<dbReference type="InterPro" id="IPR050639">
    <property type="entry name" value="SSR_resolvase"/>
</dbReference>
<keyword evidence="2" id="KW-0238">DNA-binding</keyword>
<feature type="domain" description="Resolvase/invertase-type recombinase catalytic" evidence="5">
    <location>
        <begin position="1"/>
        <end position="142"/>
    </location>
</feature>
<name>A0ABS2F9S9_9BACE</name>
<reference evidence="6 7" key="1">
    <citation type="journal article" date="2021" name="Sci. Rep.">
        <title>The distribution of antibiotic resistance genes in chicken gut microbiota commensals.</title>
        <authorList>
            <person name="Juricova H."/>
            <person name="Matiasovicova J."/>
            <person name="Kubasova T."/>
            <person name="Cejkova D."/>
            <person name="Rychlik I."/>
        </authorList>
    </citation>
    <scope>NUCLEOTIDE SEQUENCE [LARGE SCALE GENOMIC DNA]</scope>
    <source>
        <strain evidence="6 7">An768</strain>
    </source>
</reference>
<dbReference type="NCBIfam" id="NF009949">
    <property type="entry name" value="PRK13413.1"/>
    <property type="match status" value="1"/>
</dbReference>
<sequence>MIYGYIRVSSDKQTVENQRFEINNFCERENLKIDGWIEETISGTKSYSKRELGKLLKQIQKDDLIICAELSRLGRNLFMIMEILNLCMSKECRVWTIKDNYRLGEDIQSKVLAFAFGLSAEIERNLISQRTKEALSRKKAEGVILGRPKGKKSSPEKYKLHKKRDLIQELLNANISKRKIAVICKVDRNTLARYIKTFLADT</sequence>
<dbReference type="PANTHER" id="PTHR30461:SF19">
    <property type="entry name" value="SITE-SPECIFIC RECOMBINASE RESOLVASE FAMILY"/>
    <property type="match status" value="1"/>
</dbReference>
<evidence type="ECO:0000259" key="5">
    <source>
        <dbReference type="PROSITE" id="PS51736"/>
    </source>
</evidence>
<dbReference type="PANTHER" id="PTHR30461">
    <property type="entry name" value="DNA-INVERTASE FROM LAMBDOID PROPHAGE"/>
    <property type="match status" value="1"/>
</dbReference>
<feature type="active site" description="O-(5'-phospho-DNA)-serine intermediate" evidence="4">
    <location>
        <position position="9"/>
    </location>
</feature>
<comment type="caution">
    <text evidence="6">The sequence shown here is derived from an EMBL/GenBank/DDBJ whole genome shotgun (WGS) entry which is preliminary data.</text>
</comment>
<dbReference type="Pfam" id="PF00239">
    <property type="entry name" value="Resolvase"/>
    <property type="match status" value="1"/>
</dbReference>
<dbReference type="InterPro" id="IPR006118">
    <property type="entry name" value="Recombinase_CS"/>
</dbReference>